<evidence type="ECO:0000313" key="6">
    <source>
        <dbReference type="EMBL" id="CAL4079538.1"/>
    </source>
</evidence>
<keyword evidence="1" id="KW-1015">Disulfide bond</keyword>
<dbReference type="InterPro" id="IPR003057">
    <property type="entry name" value="Invtbrt_color"/>
</dbReference>
<evidence type="ECO:0000256" key="4">
    <source>
        <dbReference type="SAM" id="SignalP"/>
    </source>
</evidence>
<dbReference type="Proteomes" id="UP001497623">
    <property type="component" value="Unassembled WGS sequence"/>
</dbReference>
<feature type="non-terminal residue" evidence="6">
    <location>
        <position position="399"/>
    </location>
</feature>
<accession>A0AAV2QE37</accession>
<evidence type="ECO:0000313" key="7">
    <source>
        <dbReference type="Proteomes" id="UP001497623"/>
    </source>
</evidence>
<evidence type="ECO:0000256" key="1">
    <source>
        <dbReference type="ARBA" id="ARBA00023157"/>
    </source>
</evidence>
<comment type="similarity">
    <text evidence="2">Belongs to the calycin superfamily. Lipocalin family.</text>
</comment>
<protein>
    <recommendedName>
        <fullName evidence="5">Lipocalin/cytosolic fatty-acid binding domain-containing protein</fullName>
    </recommendedName>
</protein>
<dbReference type="PANTHER" id="PTHR10612:SF34">
    <property type="entry name" value="APOLIPOPROTEIN D"/>
    <property type="match status" value="1"/>
</dbReference>
<dbReference type="Gene3D" id="2.40.128.20">
    <property type="match status" value="1"/>
</dbReference>
<dbReference type="GO" id="GO:0005737">
    <property type="term" value="C:cytoplasm"/>
    <property type="evidence" value="ECO:0007669"/>
    <property type="project" value="TreeGrafter"/>
</dbReference>
<feature type="region of interest" description="Disordered" evidence="3">
    <location>
        <begin position="345"/>
        <end position="399"/>
    </location>
</feature>
<dbReference type="GO" id="GO:0000302">
    <property type="term" value="P:response to reactive oxygen species"/>
    <property type="evidence" value="ECO:0007669"/>
    <property type="project" value="TreeGrafter"/>
</dbReference>
<dbReference type="PRINTS" id="PR01273">
    <property type="entry name" value="INVTBRTCOLOR"/>
</dbReference>
<dbReference type="SUPFAM" id="SSF50814">
    <property type="entry name" value="Lipocalins"/>
    <property type="match status" value="1"/>
</dbReference>
<dbReference type="InterPro" id="IPR022272">
    <property type="entry name" value="Lipocalin_CS"/>
</dbReference>
<feature type="signal peptide" evidence="4">
    <location>
        <begin position="1"/>
        <end position="18"/>
    </location>
</feature>
<dbReference type="InterPro" id="IPR012674">
    <property type="entry name" value="Calycin"/>
</dbReference>
<dbReference type="GO" id="GO:0031409">
    <property type="term" value="F:pigment binding"/>
    <property type="evidence" value="ECO:0007669"/>
    <property type="project" value="InterPro"/>
</dbReference>
<feature type="domain" description="Lipocalin/cytosolic fatty-acid binding" evidence="5">
    <location>
        <begin position="63"/>
        <end position="185"/>
    </location>
</feature>
<sequence length="399" mass="46431">MRELLVLGLSALFAVTQGYVSVEGMEGGKCANTAVMTNFNIEKFQGVWLEAQSVPNIFQLTRKCTKMEYSWNGNVVKATTKGLGDEDLPTEQSTQMTMKKSRNKEATFIVDVKELPDAEIPFQILSTDYDNYACVYSCLKYEDFKVEFKWVLRRDKSKATDASRMCKTVFQKNRIDISKLTDTYQGPICASPPKFSGLPSYMKKRRKNNGDKENTQEKQNKNTFSTRVSKNDRKPKQSSWKPYKSKNEQVNGDDKKSNAWKPYQGYQGGYQPRDADVQITTQKQATYKPYQSADSKPYVGYRSLKNDNVNKPNKPYVGYRSLKNYNINKPKKQYVGYRDIKDEKINNQNQWKQSRRSQRDKVDLKKEQPKKDERKNTYSNWSSYRGYVKKEQPKKDEKE</sequence>
<feature type="compositionally biased region" description="Basic and acidic residues" evidence="3">
    <location>
        <begin position="208"/>
        <end position="220"/>
    </location>
</feature>
<dbReference type="PROSITE" id="PS00213">
    <property type="entry name" value="LIPOCALIN"/>
    <property type="match status" value="1"/>
</dbReference>
<keyword evidence="7" id="KW-1185">Reference proteome</keyword>
<dbReference type="EMBL" id="CAXKWB010005715">
    <property type="protein sequence ID" value="CAL4079538.1"/>
    <property type="molecule type" value="Genomic_DNA"/>
</dbReference>
<dbReference type="InterPro" id="IPR000566">
    <property type="entry name" value="Lipocln_cytosolic_FA-bd_dom"/>
</dbReference>
<evidence type="ECO:0000256" key="2">
    <source>
        <dbReference type="RuleBase" id="RU003695"/>
    </source>
</evidence>
<name>A0AAV2QE37_MEGNR</name>
<gene>
    <name evidence="6" type="ORF">MNOR_LOCUS11048</name>
</gene>
<proteinExistence type="inferred from homology"/>
<dbReference type="AlphaFoldDB" id="A0AAV2QE37"/>
<keyword evidence="4" id="KW-0732">Signal</keyword>
<dbReference type="Pfam" id="PF00061">
    <property type="entry name" value="Lipocalin"/>
    <property type="match status" value="1"/>
</dbReference>
<feature type="region of interest" description="Disordered" evidence="3">
    <location>
        <begin position="195"/>
        <end position="274"/>
    </location>
</feature>
<reference evidence="6 7" key="1">
    <citation type="submission" date="2024-05" db="EMBL/GenBank/DDBJ databases">
        <authorList>
            <person name="Wallberg A."/>
        </authorList>
    </citation>
    <scope>NUCLEOTIDE SEQUENCE [LARGE SCALE GENOMIC DNA]</scope>
</reference>
<comment type="caution">
    <text evidence="6">The sequence shown here is derived from an EMBL/GenBank/DDBJ whole genome shotgun (WGS) entry which is preliminary data.</text>
</comment>
<feature type="compositionally biased region" description="Basic and acidic residues" evidence="3">
    <location>
        <begin position="388"/>
        <end position="399"/>
    </location>
</feature>
<feature type="compositionally biased region" description="Basic and acidic residues" evidence="3">
    <location>
        <begin position="357"/>
        <end position="376"/>
    </location>
</feature>
<dbReference type="GO" id="GO:0006629">
    <property type="term" value="P:lipid metabolic process"/>
    <property type="evidence" value="ECO:0007669"/>
    <property type="project" value="TreeGrafter"/>
</dbReference>
<evidence type="ECO:0000259" key="5">
    <source>
        <dbReference type="Pfam" id="PF00061"/>
    </source>
</evidence>
<evidence type="ECO:0000256" key="3">
    <source>
        <dbReference type="SAM" id="MobiDB-lite"/>
    </source>
</evidence>
<feature type="chain" id="PRO_5043371221" description="Lipocalin/cytosolic fatty-acid binding domain-containing protein" evidence="4">
    <location>
        <begin position="19"/>
        <end position="399"/>
    </location>
</feature>
<dbReference type="PANTHER" id="PTHR10612">
    <property type="entry name" value="APOLIPOPROTEIN D"/>
    <property type="match status" value="1"/>
</dbReference>
<organism evidence="6 7">
    <name type="scientific">Meganyctiphanes norvegica</name>
    <name type="common">Northern krill</name>
    <name type="synonym">Thysanopoda norvegica</name>
    <dbReference type="NCBI Taxonomy" id="48144"/>
    <lineage>
        <taxon>Eukaryota</taxon>
        <taxon>Metazoa</taxon>
        <taxon>Ecdysozoa</taxon>
        <taxon>Arthropoda</taxon>
        <taxon>Crustacea</taxon>
        <taxon>Multicrustacea</taxon>
        <taxon>Malacostraca</taxon>
        <taxon>Eumalacostraca</taxon>
        <taxon>Eucarida</taxon>
        <taxon>Euphausiacea</taxon>
        <taxon>Euphausiidae</taxon>
        <taxon>Meganyctiphanes</taxon>
    </lineage>
</organism>